<comment type="caution">
    <text evidence="4">The sequence shown here is derived from an EMBL/GenBank/DDBJ whole genome shotgun (WGS) entry which is preliminary data.</text>
</comment>
<dbReference type="Pfam" id="PF03551">
    <property type="entry name" value="PadR"/>
    <property type="match status" value="1"/>
</dbReference>
<dbReference type="RefSeq" id="WP_152232236.1">
    <property type="nucleotide sequence ID" value="NZ_BAAAOT010000014.1"/>
</dbReference>
<feature type="region of interest" description="Disordered" evidence="2">
    <location>
        <begin position="184"/>
        <end position="241"/>
    </location>
</feature>
<proteinExistence type="predicted"/>
<sequence length="241" mass="26284">MGARTQVLELAILGRLRDAPTHGYELRKHLNATLGAFRTLSYGSLYPALRSLTERGLIVAEDAGAASSPLSGRRARIVYRITGAGRGHLEDSLAVAEPAAWDDDASFDVRFTLFASTDATTRLRILEGRRARMVDRMENLRQSFARTSRRMDSYTAELARHGLEQVEREVAWLERVIDTERGTRGALDYDDIAPAAPPPTSTGPPGPPGTSPPRGTRRPPSADADGAPATRNENPLSKEQP</sequence>
<dbReference type="EMBL" id="WHPD01002708">
    <property type="protein sequence ID" value="MPV89501.1"/>
    <property type="molecule type" value="Genomic_DNA"/>
</dbReference>
<dbReference type="InterPro" id="IPR036390">
    <property type="entry name" value="WH_DNA-bd_sf"/>
</dbReference>
<evidence type="ECO:0000313" key="5">
    <source>
        <dbReference type="Proteomes" id="UP000429644"/>
    </source>
</evidence>
<feature type="compositionally biased region" description="Pro residues" evidence="2">
    <location>
        <begin position="195"/>
        <end position="211"/>
    </location>
</feature>
<dbReference type="InterPro" id="IPR036388">
    <property type="entry name" value="WH-like_DNA-bd_sf"/>
</dbReference>
<evidence type="ECO:0000313" key="4">
    <source>
        <dbReference type="EMBL" id="MPV89501.1"/>
    </source>
</evidence>
<name>A0A7J9UY06_9MICO</name>
<feature type="coiled-coil region" evidence="1">
    <location>
        <begin position="123"/>
        <end position="157"/>
    </location>
</feature>
<evidence type="ECO:0000256" key="2">
    <source>
        <dbReference type="SAM" id="MobiDB-lite"/>
    </source>
</evidence>
<feature type="domain" description="Transcription regulator PadR N-terminal" evidence="3">
    <location>
        <begin position="12"/>
        <end position="90"/>
    </location>
</feature>
<feature type="compositionally biased region" description="Low complexity" evidence="2">
    <location>
        <begin position="212"/>
        <end position="222"/>
    </location>
</feature>
<protein>
    <submittedName>
        <fullName evidence="4">PadR family transcriptional regulator</fullName>
    </submittedName>
</protein>
<dbReference type="AlphaFoldDB" id="A0A7J9UY06"/>
<dbReference type="PANTHER" id="PTHR43252">
    <property type="entry name" value="TRANSCRIPTIONAL REGULATOR YQJI"/>
    <property type="match status" value="1"/>
</dbReference>
<reference evidence="4 5" key="1">
    <citation type="submission" date="2019-10" db="EMBL/GenBank/DDBJ databases">
        <title>Georgenia wutianyii sp. nov. and Georgenia yuyongxinii sp. nov. isolated from plateau pika (Ochotona curzoniae) in the Qinghai-Tibet plateau of China.</title>
        <authorList>
            <person name="Tian Z."/>
        </authorList>
    </citation>
    <scope>NUCLEOTIDE SEQUENCE [LARGE SCALE GENOMIC DNA]</scope>
    <source>
        <strain evidence="4 5">JCM 15130</strain>
    </source>
</reference>
<accession>A0A7J9UY06</accession>
<dbReference type="SUPFAM" id="SSF46785">
    <property type="entry name" value="Winged helix' DNA-binding domain"/>
    <property type="match status" value="1"/>
</dbReference>
<gene>
    <name evidence="4" type="ORF">GB882_12560</name>
</gene>
<dbReference type="Proteomes" id="UP000429644">
    <property type="component" value="Unassembled WGS sequence"/>
</dbReference>
<keyword evidence="5" id="KW-1185">Reference proteome</keyword>
<feature type="compositionally biased region" description="Polar residues" evidence="2">
    <location>
        <begin position="231"/>
        <end position="241"/>
    </location>
</feature>
<evidence type="ECO:0000259" key="3">
    <source>
        <dbReference type="Pfam" id="PF03551"/>
    </source>
</evidence>
<dbReference type="PANTHER" id="PTHR43252:SF6">
    <property type="entry name" value="NEGATIVE TRANSCRIPTION REGULATOR PADR"/>
    <property type="match status" value="1"/>
</dbReference>
<organism evidence="4 5">
    <name type="scientific">Georgenia ruanii</name>
    <dbReference type="NCBI Taxonomy" id="348442"/>
    <lineage>
        <taxon>Bacteria</taxon>
        <taxon>Bacillati</taxon>
        <taxon>Actinomycetota</taxon>
        <taxon>Actinomycetes</taxon>
        <taxon>Micrococcales</taxon>
        <taxon>Bogoriellaceae</taxon>
        <taxon>Georgenia</taxon>
    </lineage>
</organism>
<keyword evidence="1" id="KW-0175">Coiled coil</keyword>
<dbReference type="Gene3D" id="1.10.10.10">
    <property type="entry name" value="Winged helix-like DNA-binding domain superfamily/Winged helix DNA-binding domain"/>
    <property type="match status" value="1"/>
</dbReference>
<dbReference type="InterPro" id="IPR005149">
    <property type="entry name" value="Tscrpt_reg_PadR_N"/>
</dbReference>
<evidence type="ECO:0000256" key="1">
    <source>
        <dbReference type="SAM" id="Coils"/>
    </source>
</evidence>
<dbReference type="OrthoDB" id="2374094at2"/>